<dbReference type="InterPro" id="IPR036770">
    <property type="entry name" value="Ankyrin_rpt-contain_sf"/>
</dbReference>
<accession>A0A255YC21</accession>
<dbReference type="GO" id="GO:0004842">
    <property type="term" value="F:ubiquitin-protein transferase activity"/>
    <property type="evidence" value="ECO:0007669"/>
    <property type="project" value="TreeGrafter"/>
</dbReference>
<dbReference type="OrthoDB" id="7390289at2"/>
<dbReference type="Gene3D" id="1.25.40.20">
    <property type="entry name" value="Ankyrin repeat-containing domain"/>
    <property type="match status" value="1"/>
</dbReference>
<dbReference type="Pfam" id="PF12796">
    <property type="entry name" value="Ank_2"/>
    <property type="match status" value="1"/>
</dbReference>
<organism evidence="5 6">
    <name type="scientific">Sandarakinorhabdus cyanobacteriorum</name>
    <dbReference type="NCBI Taxonomy" id="1981098"/>
    <lineage>
        <taxon>Bacteria</taxon>
        <taxon>Pseudomonadati</taxon>
        <taxon>Pseudomonadota</taxon>
        <taxon>Alphaproteobacteria</taxon>
        <taxon>Sphingomonadales</taxon>
        <taxon>Sphingosinicellaceae</taxon>
        <taxon>Sandarakinorhabdus</taxon>
    </lineage>
</organism>
<dbReference type="SUPFAM" id="SSF48403">
    <property type="entry name" value="Ankyrin repeat"/>
    <property type="match status" value="1"/>
</dbReference>
<sequence length="191" mass="20258">MMAAMLMLALASPAAAQFSDSYNFIKAVKERDVNKAIELADKPGTTIVNVRDADSGDAAIHIVAKRADLGWLGLLYQKGANLNLKDRDGNTPLILASISRWSEGMATLIRLKAQVNAQNRLGETALLKAVQARDTDGTKLLIDAGANPDIADNSGISARNAAERDPRAGAIAKLLKDVPVKTPSKMQGPSL</sequence>
<reference evidence="5 6" key="1">
    <citation type="submission" date="2017-07" db="EMBL/GenBank/DDBJ databases">
        <title>Sandarakinorhabdus cyanobacteriorum sp. nov., a novel bacterium isolated from cyanobacterial aggregates in a eutrophic lake.</title>
        <authorList>
            <person name="Cai H."/>
        </authorList>
    </citation>
    <scope>NUCLEOTIDE SEQUENCE [LARGE SCALE GENOMIC DNA]</scope>
    <source>
        <strain evidence="5 6">TH057</strain>
    </source>
</reference>
<evidence type="ECO:0000256" key="2">
    <source>
        <dbReference type="ARBA" id="ARBA00023043"/>
    </source>
</evidence>
<keyword evidence="1" id="KW-0677">Repeat</keyword>
<comment type="caution">
    <text evidence="5">The sequence shown here is derived from an EMBL/GenBank/DDBJ whole genome shotgun (WGS) entry which is preliminary data.</text>
</comment>
<keyword evidence="4" id="KW-0732">Signal</keyword>
<feature type="repeat" description="ANK" evidence="3">
    <location>
        <begin position="55"/>
        <end position="87"/>
    </location>
</feature>
<dbReference type="PROSITE" id="PS50297">
    <property type="entry name" value="ANK_REP_REGION"/>
    <property type="match status" value="2"/>
</dbReference>
<evidence type="ECO:0000256" key="4">
    <source>
        <dbReference type="SAM" id="SignalP"/>
    </source>
</evidence>
<dbReference type="PANTHER" id="PTHR24171">
    <property type="entry name" value="ANKYRIN REPEAT DOMAIN-CONTAINING PROTEIN 39-RELATED"/>
    <property type="match status" value="1"/>
</dbReference>
<dbReference type="Proteomes" id="UP000216991">
    <property type="component" value="Unassembled WGS sequence"/>
</dbReference>
<feature type="chain" id="PRO_5012603800" evidence="4">
    <location>
        <begin position="17"/>
        <end position="191"/>
    </location>
</feature>
<protein>
    <submittedName>
        <fullName evidence="5">Ankyrin repeat domain-containing protein</fullName>
    </submittedName>
</protein>
<dbReference type="PANTHER" id="PTHR24171:SF8">
    <property type="entry name" value="BRCA1-ASSOCIATED RING DOMAIN PROTEIN 1"/>
    <property type="match status" value="1"/>
</dbReference>
<evidence type="ECO:0000313" key="6">
    <source>
        <dbReference type="Proteomes" id="UP000216991"/>
    </source>
</evidence>
<keyword evidence="2 3" id="KW-0040">ANK repeat</keyword>
<dbReference type="AlphaFoldDB" id="A0A255YC21"/>
<dbReference type="GO" id="GO:0085020">
    <property type="term" value="P:protein K6-linked ubiquitination"/>
    <property type="evidence" value="ECO:0007669"/>
    <property type="project" value="TreeGrafter"/>
</dbReference>
<evidence type="ECO:0000256" key="1">
    <source>
        <dbReference type="ARBA" id="ARBA00022737"/>
    </source>
</evidence>
<proteinExistence type="predicted"/>
<feature type="signal peptide" evidence="4">
    <location>
        <begin position="1"/>
        <end position="16"/>
    </location>
</feature>
<dbReference type="SMART" id="SM00248">
    <property type="entry name" value="ANK"/>
    <property type="match status" value="3"/>
</dbReference>
<gene>
    <name evidence="5" type="ORF">CHU93_11555</name>
</gene>
<feature type="repeat" description="ANK" evidence="3">
    <location>
        <begin position="121"/>
        <end position="153"/>
    </location>
</feature>
<dbReference type="EMBL" id="NOXT01000116">
    <property type="protein sequence ID" value="OYQ26797.1"/>
    <property type="molecule type" value="Genomic_DNA"/>
</dbReference>
<dbReference type="InterPro" id="IPR002110">
    <property type="entry name" value="Ankyrin_rpt"/>
</dbReference>
<name>A0A255YC21_9SPHN</name>
<keyword evidence="6" id="KW-1185">Reference proteome</keyword>
<evidence type="ECO:0000256" key="3">
    <source>
        <dbReference type="PROSITE-ProRule" id="PRU00023"/>
    </source>
</evidence>
<dbReference type="PROSITE" id="PS50088">
    <property type="entry name" value="ANK_REPEAT"/>
    <property type="match status" value="2"/>
</dbReference>
<evidence type="ECO:0000313" key="5">
    <source>
        <dbReference type="EMBL" id="OYQ26797.1"/>
    </source>
</evidence>